<dbReference type="RefSeq" id="WP_280161703.1">
    <property type="nucleotide sequence ID" value="NZ_CP093428.1"/>
</dbReference>
<proteinExistence type="predicted"/>
<evidence type="ECO:0000313" key="2">
    <source>
        <dbReference type="Proteomes" id="UP001243713"/>
    </source>
</evidence>
<dbReference type="PANTHER" id="PTHR32305">
    <property type="match status" value="1"/>
</dbReference>
<reference evidence="1 2" key="1">
    <citation type="submission" date="2022-03" db="EMBL/GenBank/DDBJ databases">
        <title>Plant growth promoting endophytes with ACC deaminase activity.</title>
        <authorList>
            <person name="Charles T."/>
            <person name="Van Dyk A."/>
            <person name="Cheng J."/>
            <person name="Heil J."/>
        </authorList>
    </citation>
    <scope>NUCLEOTIDE SEQUENCE [LARGE SCALE GENOMIC DNA]</scope>
    <source>
        <strain evidence="1 2">8R6</strain>
    </source>
</reference>
<accession>A0ABY8MMW5</accession>
<dbReference type="EMBL" id="CP093428">
    <property type="protein sequence ID" value="WGK88685.1"/>
    <property type="molecule type" value="Genomic_DNA"/>
</dbReference>
<gene>
    <name evidence="1" type="ORF">MOQ58_19365</name>
</gene>
<name>A0ABY8MMW5_9PSED</name>
<dbReference type="NCBIfam" id="TIGR03696">
    <property type="entry name" value="Rhs_assc_core"/>
    <property type="match status" value="1"/>
</dbReference>
<evidence type="ECO:0000313" key="1">
    <source>
        <dbReference type="EMBL" id="WGK88685.1"/>
    </source>
</evidence>
<dbReference type="InterPro" id="IPR022385">
    <property type="entry name" value="Rhs_assc_core"/>
</dbReference>
<organism evidence="1 2">
    <name type="scientific">Pseudomonas migulae</name>
    <dbReference type="NCBI Taxonomy" id="78543"/>
    <lineage>
        <taxon>Bacteria</taxon>
        <taxon>Pseudomonadati</taxon>
        <taxon>Pseudomonadota</taxon>
        <taxon>Gammaproteobacteria</taxon>
        <taxon>Pseudomonadales</taxon>
        <taxon>Pseudomonadaceae</taxon>
        <taxon>Pseudomonas</taxon>
    </lineage>
</organism>
<dbReference type="PANTHER" id="PTHR32305:SF15">
    <property type="entry name" value="PROTEIN RHSA-RELATED"/>
    <property type="match status" value="1"/>
</dbReference>
<protein>
    <submittedName>
        <fullName evidence="1">RHS repeat protein</fullName>
    </submittedName>
</protein>
<dbReference type="Gene3D" id="2.180.10.10">
    <property type="entry name" value="RHS repeat-associated core"/>
    <property type="match status" value="1"/>
</dbReference>
<dbReference type="Proteomes" id="UP001243713">
    <property type="component" value="Chromosome"/>
</dbReference>
<sequence length="901" mass="101466">MAAAQWIDAHTPSLAVVDARGLVVRNVVYCRHPLSPSIDTRITRNHFDPAGRLFASWDPRLWGTAPKPNLENTFDLQGRALRVDSVDAGWQLSLMNQADAACSFWDGRGGQRHSEFDEFQRPIAVTEQMAHELPRVSERFTYGDASDERAAHNQCGQPIRHDHPAGRRSFCEYGVGGSLLAEQTRFLRDLEQPDWSSEFAEAKLEDEVFETSWQYGPVGEMHRQTDAVDNVRSFAYDRAGQLRETRLKLAGSSEEPRLLVSEIRYDAFGRGVSERAGNGVITIARYAGEDGRLLQLQSCDVDGEPLQDFSYGYDPVGNITCIEDQAQPTRHFNNQRIDPNCCYGYDSLYQLIKATGSEVSQPSYGPALPTWQTTPLEPNQLRNYTQTFNYDAAGNLQIRHHSGAETFEMFTATGSNRSAADKGNLVDGFDANGNQLELLRGQKMSWDVRNQLSSVTMVKRDDGPDDTECYCYDSPGHRLRKVRLTLAAHRTLRSETRYLPGLEIHRDQATGEERHVVSVEAGRGQVRALHWVTGLPRDVRNDQLRFCLSNHLNSSTLELDGQGRVLSREVYYAFGGTALWAGVSEIEARYKTIRYSGKERDATGLYYYGYRYYAPWLQRWVNPDPAGRVDGLNYFLYVENNPIVFVDDNGLIKNKPNFAPLTLSVDSDVIVTDTLDVRFSKDKLTDNSQGATLFHGTDSSSLLMFAESDDPSVFGHLLPMGTLLEIKIYPFGGEAGNALREGALNKEHISTVDFDNFGGAYNYSQSRQKVAWGLRLGGAELSLHLDNNAAREMDPKLYEAERELLQGRIERWDALEPESRRLVSLSFPVVYGLSPIDSEEGRVKRVPSDVPGETAIRFGVSPEEIRVIYTEERYVEFVSDIVRKNESSKNISVRSFDQIRK</sequence>
<keyword evidence="2" id="KW-1185">Reference proteome</keyword>
<dbReference type="InterPro" id="IPR050708">
    <property type="entry name" value="T6SS_VgrG/RHS"/>
</dbReference>